<keyword evidence="1" id="KW-0812">Transmembrane</keyword>
<name>A0A3A4R6I8_9BACT</name>
<accession>A0A3A4R6I8</accession>
<feature type="transmembrane region" description="Helical" evidence="1">
    <location>
        <begin position="84"/>
        <end position="107"/>
    </location>
</feature>
<gene>
    <name evidence="2" type="ORF">C4541_03770</name>
</gene>
<feature type="transmembrane region" description="Helical" evidence="1">
    <location>
        <begin position="17"/>
        <end position="38"/>
    </location>
</feature>
<comment type="caution">
    <text evidence="2">The sequence shown here is derived from an EMBL/GenBank/DDBJ whole genome shotgun (WGS) entry which is preliminary data.</text>
</comment>
<evidence type="ECO:0000256" key="1">
    <source>
        <dbReference type="SAM" id="Phobius"/>
    </source>
</evidence>
<evidence type="ECO:0000313" key="2">
    <source>
        <dbReference type="EMBL" id="RJP60589.1"/>
    </source>
</evidence>
<proteinExistence type="predicted"/>
<dbReference type="AlphaFoldDB" id="A0A3A4R6I8"/>
<feature type="transmembrane region" description="Helical" evidence="1">
    <location>
        <begin position="59"/>
        <end position="78"/>
    </location>
</feature>
<evidence type="ECO:0008006" key="4">
    <source>
        <dbReference type="Google" id="ProtNLM"/>
    </source>
</evidence>
<reference evidence="2 3" key="1">
    <citation type="journal article" date="2017" name="ISME J.">
        <title>Energy and carbon metabolisms in a deep terrestrial subsurface fluid microbial community.</title>
        <authorList>
            <person name="Momper L."/>
            <person name="Jungbluth S.P."/>
            <person name="Lee M.D."/>
            <person name="Amend J.P."/>
        </authorList>
    </citation>
    <scope>NUCLEOTIDE SEQUENCE [LARGE SCALE GENOMIC DNA]</scope>
    <source>
        <strain evidence="2">SURF_26</strain>
    </source>
</reference>
<dbReference type="Proteomes" id="UP000266426">
    <property type="component" value="Unassembled WGS sequence"/>
</dbReference>
<evidence type="ECO:0000313" key="3">
    <source>
        <dbReference type="Proteomes" id="UP000266426"/>
    </source>
</evidence>
<organism evidence="2 3">
    <name type="scientific">Candidatus Auribacter fodinae</name>
    <dbReference type="NCBI Taxonomy" id="2093366"/>
    <lineage>
        <taxon>Bacteria</taxon>
        <taxon>Pseudomonadati</taxon>
        <taxon>Candidatus Auribacterota</taxon>
        <taxon>Candidatus Auribacteria</taxon>
        <taxon>Candidatus Auribacterales</taxon>
        <taxon>Candidatus Auribacteraceae</taxon>
        <taxon>Candidatus Auribacter</taxon>
    </lineage>
</organism>
<protein>
    <recommendedName>
        <fullName evidence="4">DUF3566 domain-containing protein</fullName>
    </recommendedName>
</protein>
<sequence length="109" mass="12058">MRHKNSQEMLLVSIDPVGIFTLFSSISIIVSIVVLLVMHNMHKISLVGYVNHLPFKIEGIFAPLVNPFTIALIMGLGIGLLCGVVIMFITLLFNLFVSVMGGIKIYVRE</sequence>
<keyword evidence="1" id="KW-1133">Transmembrane helix</keyword>
<dbReference type="EMBL" id="QZJZ01000026">
    <property type="protein sequence ID" value="RJP60589.1"/>
    <property type="molecule type" value="Genomic_DNA"/>
</dbReference>
<keyword evidence="1" id="KW-0472">Membrane</keyword>